<dbReference type="GO" id="GO:0016075">
    <property type="term" value="P:rRNA catabolic process"/>
    <property type="evidence" value="ECO:0007669"/>
    <property type="project" value="TreeGrafter"/>
</dbReference>
<feature type="domain" description="Exoribonuclease phosphorolytic" evidence="11">
    <location>
        <begin position="70"/>
        <end position="246"/>
    </location>
</feature>
<evidence type="ECO:0000256" key="7">
    <source>
        <dbReference type="ARBA" id="ARBA00022884"/>
    </source>
</evidence>
<dbReference type="GO" id="GO:0000176">
    <property type="term" value="C:nuclear exosome (RNase complex)"/>
    <property type="evidence" value="ECO:0007669"/>
    <property type="project" value="TreeGrafter"/>
</dbReference>
<dbReference type="Proteomes" id="UP001360560">
    <property type="component" value="Unassembled WGS sequence"/>
</dbReference>
<keyword evidence="5" id="KW-0698">rRNA processing</keyword>
<evidence type="ECO:0000256" key="8">
    <source>
        <dbReference type="ARBA" id="ARBA00023242"/>
    </source>
</evidence>
<feature type="coiled-coil region" evidence="10">
    <location>
        <begin position="99"/>
        <end position="126"/>
    </location>
</feature>
<dbReference type="EMBL" id="BTFZ01000011">
    <property type="protein sequence ID" value="GMM36447.1"/>
    <property type="molecule type" value="Genomic_DNA"/>
</dbReference>
<dbReference type="InterPro" id="IPR050590">
    <property type="entry name" value="Exosome_comp_Rrp42_subfam"/>
</dbReference>
<evidence type="ECO:0000256" key="6">
    <source>
        <dbReference type="ARBA" id="ARBA00022835"/>
    </source>
</evidence>
<dbReference type="GO" id="GO:0034475">
    <property type="term" value="P:U4 snRNA 3'-end processing"/>
    <property type="evidence" value="ECO:0007669"/>
    <property type="project" value="TreeGrafter"/>
</dbReference>
<accession>A0AAV5QNQ6</accession>
<evidence type="ECO:0000256" key="1">
    <source>
        <dbReference type="ARBA" id="ARBA00004496"/>
    </source>
</evidence>
<dbReference type="Pfam" id="PF01138">
    <property type="entry name" value="RNase_PH"/>
    <property type="match status" value="1"/>
</dbReference>
<dbReference type="RefSeq" id="XP_064853443.1">
    <property type="nucleotide sequence ID" value="XM_064997371.1"/>
</dbReference>
<dbReference type="GO" id="GO:0035925">
    <property type="term" value="F:mRNA 3'-UTR AU-rich region binding"/>
    <property type="evidence" value="ECO:0007669"/>
    <property type="project" value="TreeGrafter"/>
</dbReference>
<keyword evidence="13" id="KW-1185">Reference proteome</keyword>
<name>A0AAV5QNQ6_9ASCO</name>
<keyword evidence="6" id="KW-0271">Exosome</keyword>
<evidence type="ECO:0000256" key="3">
    <source>
        <dbReference type="ARBA" id="ARBA00006678"/>
    </source>
</evidence>
<proteinExistence type="inferred from homology"/>
<evidence type="ECO:0000259" key="11">
    <source>
        <dbReference type="Pfam" id="PF01138"/>
    </source>
</evidence>
<dbReference type="GeneID" id="90074422"/>
<dbReference type="GO" id="GO:0071028">
    <property type="term" value="P:nuclear mRNA surveillance"/>
    <property type="evidence" value="ECO:0007669"/>
    <property type="project" value="TreeGrafter"/>
</dbReference>
<dbReference type="Gene3D" id="3.30.230.70">
    <property type="entry name" value="GHMP Kinase, N-terminal domain"/>
    <property type="match status" value="1"/>
</dbReference>
<dbReference type="GO" id="GO:0000177">
    <property type="term" value="C:cytoplasmic exosome (RNase complex)"/>
    <property type="evidence" value="ECO:0007669"/>
    <property type="project" value="UniProtKB-ARBA"/>
</dbReference>
<dbReference type="GO" id="GO:0071035">
    <property type="term" value="P:nuclear polyadenylation-dependent rRNA catabolic process"/>
    <property type="evidence" value="ECO:0007669"/>
    <property type="project" value="TreeGrafter"/>
</dbReference>
<dbReference type="GO" id="GO:0005730">
    <property type="term" value="C:nucleolus"/>
    <property type="evidence" value="ECO:0007669"/>
    <property type="project" value="UniProtKB-SubCell"/>
</dbReference>
<keyword evidence="8" id="KW-0539">Nucleus</keyword>
<dbReference type="PANTHER" id="PTHR11097:SF9">
    <property type="entry name" value="EXOSOME COMPLEX COMPONENT RRP43"/>
    <property type="match status" value="1"/>
</dbReference>
<comment type="subcellular location">
    <subcellularLocation>
        <location evidence="1">Cytoplasm</location>
    </subcellularLocation>
    <subcellularLocation>
        <location evidence="2">Nucleus</location>
        <location evidence="2">Nucleolus</location>
    </subcellularLocation>
</comment>
<dbReference type="GO" id="GO:0071038">
    <property type="term" value="P:TRAMP-dependent tRNA surveillance pathway"/>
    <property type="evidence" value="ECO:0007669"/>
    <property type="project" value="TreeGrafter"/>
</dbReference>
<sequence length="410" mass="45581">MSEEFQLKPVSFSPEVLARIAPELSLQRHLSVGVRPCLRSFQEFKSVQINPQLDSINRYTSNQGISSKSTVLGSSNIKCGNTIIFCTITGGFIETLLPNDEADENVKEYEKIYENSEKQENNQQDDSLSNFRTVYPIIEIERGRTGAPTDEEMIISQTLHDTLLNSKILPKESLEIDLGLKTVDKDNNEIIIYPNESKDIDSSLFQFPRKYSFVLYASIQVFSRSGPILDAAWLALMIALKSTKLPCVYFDEKNSNLLNDISSLSSKKSVKTGVVNAKSGSQIICDPTKSHDLKLNNSDLYTTTIGLIELDKDFSVEIEDVENNEDFKALSVDKHTRNEGEPILLCDIEGDAEENAIGSRVVVIPDINTEDDDNLVSVTIIGGGSKVTKQSIQNSIGLAKLRSKNLQQQS</sequence>
<keyword evidence="4" id="KW-0963">Cytoplasm</keyword>
<reference evidence="12 13" key="1">
    <citation type="journal article" date="2023" name="Elife">
        <title>Identification of key yeast species and microbe-microbe interactions impacting larval growth of Drosophila in the wild.</title>
        <authorList>
            <person name="Mure A."/>
            <person name="Sugiura Y."/>
            <person name="Maeda R."/>
            <person name="Honda K."/>
            <person name="Sakurai N."/>
            <person name="Takahashi Y."/>
            <person name="Watada M."/>
            <person name="Katoh T."/>
            <person name="Gotoh A."/>
            <person name="Gotoh Y."/>
            <person name="Taniguchi I."/>
            <person name="Nakamura K."/>
            <person name="Hayashi T."/>
            <person name="Katayama T."/>
            <person name="Uemura T."/>
            <person name="Hattori Y."/>
        </authorList>
    </citation>
    <scope>NUCLEOTIDE SEQUENCE [LARGE SCALE GENOMIC DNA]</scope>
    <source>
        <strain evidence="12 13">SC-9</strain>
    </source>
</reference>
<dbReference type="AlphaFoldDB" id="A0AAV5QNQ6"/>
<dbReference type="GO" id="GO:0034476">
    <property type="term" value="P:U5 snRNA 3'-end processing"/>
    <property type="evidence" value="ECO:0007669"/>
    <property type="project" value="TreeGrafter"/>
</dbReference>
<dbReference type="InterPro" id="IPR020568">
    <property type="entry name" value="Ribosomal_Su5_D2-typ_SF"/>
</dbReference>
<comment type="similarity">
    <text evidence="3">Belongs to the RNase PH family.</text>
</comment>
<dbReference type="GO" id="GO:0034473">
    <property type="term" value="P:U1 snRNA 3'-end processing"/>
    <property type="evidence" value="ECO:0007669"/>
    <property type="project" value="TreeGrafter"/>
</dbReference>
<evidence type="ECO:0000256" key="9">
    <source>
        <dbReference type="ARBA" id="ARBA00030617"/>
    </source>
</evidence>
<dbReference type="PANTHER" id="PTHR11097">
    <property type="entry name" value="EXOSOME COMPLEX EXONUCLEASE RIBOSOMAL RNA PROCESSING PROTEIN"/>
    <property type="match status" value="1"/>
</dbReference>
<gene>
    <name evidence="12" type="ORF">DASC09_037720</name>
</gene>
<evidence type="ECO:0000313" key="12">
    <source>
        <dbReference type="EMBL" id="GMM36447.1"/>
    </source>
</evidence>
<evidence type="ECO:0000313" key="13">
    <source>
        <dbReference type="Proteomes" id="UP001360560"/>
    </source>
</evidence>
<comment type="caution">
    <text evidence="12">The sequence shown here is derived from an EMBL/GenBank/DDBJ whole genome shotgun (WGS) entry which is preliminary data.</text>
</comment>
<dbReference type="SUPFAM" id="SSF54211">
    <property type="entry name" value="Ribosomal protein S5 domain 2-like"/>
    <property type="match status" value="1"/>
</dbReference>
<dbReference type="GO" id="GO:0000467">
    <property type="term" value="P:exonucleolytic trimming to generate mature 3'-end of 5.8S rRNA from tricistronic rRNA transcript (SSU-rRNA, 5.8S rRNA, LSU-rRNA)"/>
    <property type="evidence" value="ECO:0007669"/>
    <property type="project" value="TreeGrafter"/>
</dbReference>
<evidence type="ECO:0000256" key="10">
    <source>
        <dbReference type="SAM" id="Coils"/>
    </source>
</evidence>
<protein>
    <recommendedName>
        <fullName evidence="9">Ribosomal RNA-processing protein 43</fullName>
    </recommendedName>
</protein>
<dbReference type="InterPro" id="IPR001247">
    <property type="entry name" value="ExoRNase_PH_dom1"/>
</dbReference>
<evidence type="ECO:0000256" key="4">
    <source>
        <dbReference type="ARBA" id="ARBA00022490"/>
    </source>
</evidence>
<dbReference type="InterPro" id="IPR027408">
    <property type="entry name" value="PNPase/RNase_PH_dom_sf"/>
</dbReference>
<keyword evidence="7" id="KW-0694">RNA-binding</keyword>
<keyword evidence="10" id="KW-0175">Coiled coil</keyword>
<organism evidence="12 13">
    <name type="scientific">Saccharomycopsis crataegensis</name>
    <dbReference type="NCBI Taxonomy" id="43959"/>
    <lineage>
        <taxon>Eukaryota</taxon>
        <taxon>Fungi</taxon>
        <taxon>Dikarya</taxon>
        <taxon>Ascomycota</taxon>
        <taxon>Saccharomycotina</taxon>
        <taxon>Saccharomycetes</taxon>
        <taxon>Saccharomycopsidaceae</taxon>
        <taxon>Saccharomycopsis</taxon>
    </lineage>
</organism>
<evidence type="ECO:0000256" key="5">
    <source>
        <dbReference type="ARBA" id="ARBA00022552"/>
    </source>
</evidence>
<evidence type="ECO:0000256" key="2">
    <source>
        <dbReference type="ARBA" id="ARBA00004604"/>
    </source>
</evidence>